<dbReference type="AlphaFoldDB" id="A0A284VK96"/>
<evidence type="ECO:0000313" key="3">
    <source>
        <dbReference type="Proteomes" id="UP000218615"/>
    </source>
</evidence>
<dbReference type="InterPro" id="IPR017896">
    <property type="entry name" value="4Fe4S_Fe-S-bd"/>
</dbReference>
<dbReference type="Pfam" id="PF00037">
    <property type="entry name" value="Fer4"/>
    <property type="match status" value="2"/>
</dbReference>
<accession>A0A284VK96</accession>
<organism evidence="2 3">
    <name type="scientific">Candidatus Methanoperedens nitratireducens</name>
    <dbReference type="NCBI Taxonomy" id="1392998"/>
    <lineage>
        <taxon>Archaea</taxon>
        <taxon>Methanobacteriati</taxon>
        <taxon>Methanobacteriota</taxon>
        <taxon>Stenosarchaea group</taxon>
        <taxon>Methanomicrobia</taxon>
        <taxon>Methanosarcinales</taxon>
        <taxon>ANME-2 cluster</taxon>
        <taxon>Candidatus Methanoperedentaceae</taxon>
        <taxon>Candidatus Methanoperedens</taxon>
    </lineage>
</organism>
<dbReference type="PROSITE" id="PS00198">
    <property type="entry name" value="4FE4S_FER_1"/>
    <property type="match status" value="1"/>
</dbReference>
<dbReference type="InterPro" id="IPR017900">
    <property type="entry name" value="4Fe4S_Fe_S_CS"/>
</dbReference>
<dbReference type="Proteomes" id="UP000218615">
    <property type="component" value="Unassembled WGS sequence"/>
</dbReference>
<proteinExistence type="predicted"/>
<keyword evidence="3" id="KW-1185">Reference proteome</keyword>
<dbReference type="GO" id="GO:0016491">
    <property type="term" value="F:oxidoreductase activity"/>
    <property type="evidence" value="ECO:0007669"/>
    <property type="project" value="UniProtKB-ARBA"/>
</dbReference>
<feature type="domain" description="4Fe-4S ferredoxin-type" evidence="1">
    <location>
        <begin position="1"/>
        <end position="24"/>
    </location>
</feature>
<dbReference type="OrthoDB" id="23833at2157"/>
<evidence type="ECO:0000259" key="1">
    <source>
        <dbReference type="PROSITE" id="PS51379"/>
    </source>
</evidence>
<dbReference type="Gene3D" id="3.30.70.20">
    <property type="match status" value="1"/>
</dbReference>
<dbReference type="PROSITE" id="PS51379">
    <property type="entry name" value="4FE4S_FER_2"/>
    <property type="match status" value="2"/>
</dbReference>
<protein>
    <recommendedName>
        <fullName evidence="1">4Fe-4S ferredoxin-type domain-containing protein</fullName>
    </recommendedName>
</protein>
<evidence type="ECO:0000313" key="2">
    <source>
        <dbReference type="EMBL" id="SNQ59704.1"/>
    </source>
</evidence>
<reference evidence="3" key="1">
    <citation type="submission" date="2017-06" db="EMBL/GenBank/DDBJ databases">
        <authorList>
            <person name="Cremers G."/>
        </authorList>
    </citation>
    <scope>NUCLEOTIDE SEQUENCE [LARGE SCALE GENOMIC DNA]</scope>
</reference>
<dbReference type="EMBL" id="FZMP01000033">
    <property type="protein sequence ID" value="SNQ59704.1"/>
    <property type="molecule type" value="Genomic_DNA"/>
</dbReference>
<feature type="domain" description="4Fe-4S ferredoxin-type" evidence="1">
    <location>
        <begin position="26"/>
        <end position="53"/>
    </location>
</feature>
<dbReference type="SUPFAM" id="SSF54862">
    <property type="entry name" value="4Fe-4S ferredoxins"/>
    <property type="match status" value="1"/>
</dbReference>
<name>A0A284VK96_9EURY</name>
<sequence>MNVSEKCVGCCQCAVYCPHDAITVFGHASMNEKCIECGICIEYCPVSAISEDE</sequence>
<dbReference type="RefSeq" id="WP_096204034.1">
    <property type="nucleotide sequence ID" value="NZ_FZMP01000033.1"/>
</dbReference>
<gene>
    <name evidence="2" type="ORF">MNV_1280007</name>
</gene>